<keyword evidence="1" id="KW-0472">Membrane</keyword>
<feature type="transmembrane region" description="Helical" evidence="1">
    <location>
        <begin position="98"/>
        <end position="115"/>
    </location>
</feature>
<proteinExistence type="predicted"/>
<reference evidence="2 3" key="1">
    <citation type="journal article" date="2020" name="Front. Microbiol.">
        <title>Single-cell genomics of novel Actinobacteria with the Wood-Ljungdahl pathway discovered in a serpentinizing system.</title>
        <authorList>
            <person name="Merino N."/>
            <person name="Kawai M."/>
            <person name="Boyd E.S."/>
            <person name="Colman D.R."/>
            <person name="McGlynn S.E."/>
            <person name="Nealson K.H."/>
            <person name="Kurokawa K."/>
            <person name="Hongoh Y."/>
        </authorList>
    </citation>
    <scope>NUCLEOTIDE SEQUENCE [LARGE SCALE GENOMIC DNA]</scope>
    <source>
        <strain evidence="2 3">S43</strain>
    </source>
</reference>
<comment type="caution">
    <text evidence="2">The sequence shown here is derived from an EMBL/GenBank/DDBJ whole genome shotgun (WGS) entry which is preliminary data.</text>
</comment>
<keyword evidence="1" id="KW-0812">Transmembrane</keyword>
<protein>
    <submittedName>
        <fullName evidence="2">Uncharacterized protein</fullName>
    </submittedName>
</protein>
<accession>A0A6V8PW97</accession>
<feature type="non-terminal residue" evidence="2">
    <location>
        <position position="220"/>
    </location>
</feature>
<feature type="transmembrane region" description="Helical" evidence="1">
    <location>
        <begin position="68"/>
        <end position="86"/>
    </location>
</feature>
<dbReference type="EMBL" id="BLSB01000085">
    <property type="protein sequence ID" value="GFP35346.1"/>
    <property type="molecule type" value="Genomic_DNA"/>
</dbReference>
<keyword evidence="1" id="KW-1133">Transmembrane helix</keyword>
<feature type="transmembrane region" description="Helical" evidence="1">
    <location>
        <begin position="43"/>
        <end position="61"/>
    </location>
</feature>
<evidence type="ECO:0000313" key="3">
    <source>
        <dbReference type="Proteomes" id="UP000576480"/>
    </source>
</evidence>
<evidence type="ECO:0000313" key="2">
    <source>
        <dbReference type="EMBL" id="GFP35346.1"/>
    </source>
</evidence>
<dbReference type="RefSeq" id="WP_176229958.1">
    <property type="nucleotide sequence ID" value="NZ_BLSB01000085.1"/>
</dbReference>
<organism evidence="2 3">
    <name type="scientific">Candidatus Hakubella thermalkaliphila</name>
    <dbReference type="NCBI Taxonomy" id="2754717"/>
    <lineage>
        <taxon>Bacteria</taxon>
        <taxon>Bacillati</taxon>
        <taxon>Actinomycetota</taxon>
        <taxon>Actinomycetota incertae sedis</taxon>
        <taxon>Candidatus Hakubellales</taxon>
        <taxon>Candidatus Hakubellaceae</taxon>
        <taxon>Candidatus Hakubella</taxon>
    </lineage>
</organism>
<dbReference type="Proteomes" id="UP000576480">
    <property type="component" value="Unassembled WGS sequence"/>
</dbReference>
<feature type="transmembrane region" description="Helical" evidence="1">
    <location>
        <begin position="127"/>
        <end position="148"/>
    </location>
</feature>
<dbReference type="AlphaFoldDB" id="A0A6V8PW97"/>
<evidence type="ECO:0000256" key="1">
    <source>
        <dbReference type="SAM" id="Phobius"/>
    </source>
</evidence>
<gene>
    <name evidence="2" type="ORF">HKBW3S43_01138</name>
</gene>
<sequence>MDGKVKARIIREAIVKNYVKILSMAVPVALLLASIVLSTCFAFWGGVSVALFAITLLVLQYLDLEYRYAIGIALFFLALCPFFLIAKQESTAEILANYAYGYLVFGLIFILMDSLRERIKREGKFVPFRKVLLSSIFLTMFLSNYFLFPQVFPAYKAVQPFKIYTSFTMPRAYKWLKAQPQDFIIVEYPLLDERRELYPDYLHFQQIHGKKLFNLALRSE</sequence>
<name>A0A6V8PW97_9ACTN</name>
<feature type="transmembrane region" description="Helical" evidence="1">
    <location>
        <begin position="21"/>
        <end position="37"/>
    </location>
</feature>